<organism evidence="6 7">
    <name type="scientific">Cymbomonas tetramitiformis</name>
    <dbReference type="NCBI Taxonomy" id="36881"/>
    <lineage>
        <taxon>Eukaryota</taxon>
        <taxon>Viridiplantae</taxon>
        <taxon>Chlorophyta</taxon>
        <taxon>Pyramimonadophyceae</taxon>
        <taxon>Pyramimonadales</taxon>
        <taxon>Pyramimonadaceae</taxon>
        <taxon>Cymbomonas</taxon>
    </lineage>
</organism>
<feature type="non-terminal residue" evidence="6">
    <location>
        <position position="358"/>
    </location>
</feature>
<evidence type="ECO:0000256" key="2">
    <source>
        <dbReference type="ARBA" id="ARBA00022473"/>
    </source>
</evidence>
<feature type="region of interest" description="Disordered" evidence="5">
    <location>
        <begin position="1"/>
        <end position="23"/>
    </location>
</feature>
<evidence type="ECO:0000256" key="5">
    <source>
        <dbReference type="SAM" id="MobiDB-lite"/>
    </source>
</evidence>
<evidence type="ECO:0000256" key="3">
    <source>
        <dbReference type="ARBA" id="ARBA00023242"/>
    </source>
</evidence>
<reference evidence="6 7" key="1">
    <citation type="journal article" date="2015" name="Genome Biol. Evol.">
        <title>Comparative Genomics of a Bacterivorous Green Alga Reveals Evolutionary Causalities and Consequences of Phago-Mixotrophic Mode of Nutrition.</title>
        <authorList>
            <person name="Burns J.A."/>
            <person name="Paasch A."/>
            <person name="Narechania A."/>
            <person name="Kim E."/>
        </authorList>
    </citation>
    <scope>NUCLEOTIDE SEQUENCE [LARGE SCALE GENOMIC DNA]</scope>
    <source>
        <strain evidence="6 7">PLY_AMNH</strain>
    </source>
</reference>
<keyword evidence="2" id="KW-0217">Developmental protein</keyword>
<accession>A0AAE0G5Q0</accession>
<dbReference type="PANTHER" id="PTHR12972:SF0">
    <property type="entry name" value="PROTEIN DOWNSTREAM NEIGHBOR OF SON"/>
    <property type="match status" value="1"/>
</dbReference>
<comment type="similarity">
    <text evidence="4">Belongs to the DONSON family.</text>
</comment>
<evidence type="ECO:0000256" key="4">
    <source>
        <dbReference type="ARBA" id="ARBA00025806"/>
    </source>
</evidence>
<protein>
    <submittedName>
        <fullName evidence="6">Uncharacterized protein</fullName>
    </submittedName>
</protein>
<dbReference type="GO" id="GO:0033260">
    <property type="term" value="P:nuclear DNA replication"/>
    <property type="evidence" value="ECO:0007669"/>
    <property type="project" value="TreeGrafter"/>
</dbReference>
<evidence type="ECO:0000313" key="6">
    <source>
        <dbReference type="EMBL" id="KAK3271356.1"/>
    </source>
</evidence>
<sequence length="358" mass="39170">MQYATTLPQAFPATKPDWSTREREDRKRKLEGMVADPVVSENSHPNGTDLRRSGSALASILRGRTSRDGFKSKAPEVSVAVEGTSFRCITDISTPRELSKDTGALGRDLGTALAAVRTADASRGGLEDDPNFLSASFVPRTLDASSSFLAARSHRDGSRSPPWDWNLKKSMRFTSSTSFDWCAMQSAQVHCAAFHAAGASPDSSRSQEEQLQRALITWAHPDQNLLQLPLASAGPEWTASLAKYIEGRRRMWTEGFTSLYFMLRTCTCPCFYLLTPSSSTSGFVALFYGPQASSPGEEGVGHATLSRSTRGLRYLLREAGVQFTMPLLAEKEAAAAEQEKADASDELFSEMANQKIYQ</sequence>
<dbReference type="EMBL" id="LGRX02009811">
    <property type="protein sequence ID" value="KAK3271356.1"/>
    <property type="molecule type" value="Genomic_DNA"/>
</dbReference>
<comment type="caution">
    <text evidence="6">The sequence shown here is derived from an EMBL/GenBank/DDBJ whole genome shotgun (WGS) entry which is preliminary data.</text>
</comment>
<gene>
    <name evidence="6" type="ORF">CYMTET_20287</name>
</gene>
<name>A0AAE0G5Q0_9CHLO</name>
<comment type="subcellular location">
    <subcellularLocation>
        <location evidence="1">Nucleus</location>
    </subcellularLocation>
</comment>
<dbReference type="AlphaFoldDB" id="A0AAE0G5Q0"/>
<keyword evidence="7" id="KW-1185">Reference proteome</keyword>
<keyword evidence="3" id="KW-0539">Nucleus</keyword>
<evidence type="ECO:0000313" key="7">
    <source>
        <dbReference type="Proteomes" id="UP001190700"/>
    </source>
</evidence>
<dbReference type="InterPro" id="IPR024861">
    <property type="entry name" value="Donson"/>
</dbReference>
<proteinExistence type="inferred from homology"/>
<dbReference type="GO" id="GO:0005634">
    <property type="term" value="C:nucleus"/>
    <property type="evidence" value="ECO:0007669"/>
    <property type="project" value="UniProtKB-SubCell"/>
</dbReference>
<evidence type="ECO:0000256" key="1">
    <source>
        <dbReference type="ARBA" id="ARBA00004123"/>
    </source>
</evidence>
<dbReference type="Proteomes" id="UP001190700">
    <property type="component" value="Unassembled WGS sequence"/>
</dbReference>
<dbReference type="PANTHER" id="PTHR12972">
    <property type="entry name" value="DOWNSTREAM NEIGHBOR OF SON"/>
    <property type="match status" value="1"/>
</dbReference>